<keyword evidence="3" id="KW-0653">Protein transport</keyword>
<comment type="similarity">
    <text evidence="1">Belongs to the MOG1 family.</text>
</comment>
<reference evidence="4 5" key="1">
    <citation type="submission" date="2024-04" db="EMBL/GenBank/DDBJ databases">
        <title>Phyllosticta paracitricarpa is synonymous to the EU quarantine fungus P. citricarpa based on phylogenomic analyses.</title>
        <authorList>
            <consortium name="Lawrence Berkeley National Laboratory"/>
            <person name="Van ingen-buijs V.A."/>
            <person name="Van westerhoven A.C."/>
            <person name="Haridas S."/>
            <person name="Skiadas P."/>
            <person name="Martin F."/>
            <person name="Groenewald J.Z."/>
            <person name="Crous P.W."/>
            <person name="Seidl M.F."/>
        </authorList>
    </citation>
    <scope>NUCLEOTIDE SEQUENCE [LARGE SCALE GENOMIC DNA]</scope>
    <source>
        <strain evidence="4 5">CPC 17464</strain>
    </source>
</reference>
<gene>
    <name evidence="4" type="ORF">J3D65DRAFT_157738</name>
</gene>
<accession>A0ABR1L3J8</accession>
<dbReference type="SUPFAM" id="SSF55724">
    <property type="entry name" value="Mog1p/PsbP-like"/>
    <property type="match status" value="1"/>
</dbReference>
<comment type="caution">
    <text evidence="4">The sequence shown here is derived from an EMBL/GenBank/DDBJ whole genome shotgun (WGS) entry which is preliminary data.</text>
</comment>
<protein>
    <submittedName>
        <fullName evidence="4">Mog1/PsbP/DUF1795, alpha/beta/alpha sandwich</fullName>
    </submittedName>
</protein>
<dbReference type="RefSeq" id="XP_066650160.1">
    <property type="nucleotide sequence ID" value="XM_066794141.1"/>
</dbReference>
<dbReference type="EMBL" id="JBBPEH010000015">
    <property type="protein sequence ID" value="KAK7529794.1"/>
    <property type="molecule type" value="Genomic_DNA"/>
</dbReference>
<organism evidence="4 5">
    <name type="scientific">Phyllosticta citribraziliensis</name>
    <dbReference type="NCBI Taxonomy" id="989973"/>
    <lineage>
        <taxon>Eukaryota</taxon>
        <taxon>Fungi</taxon>
        <taxon>Dikarya</taxon>
        <taxon>Ascomycota</taxon>
        <taxon>Pezizomycotina</taxon>
        <taxon>Dothideomycetes</taxon>
        <taxon>Dothideomycetes incertae sedis</taxon>
        <taxon>Botryosphaeriales</taxon>
        <taxon>Phyllostictaceae</taxon>
        <taxon>Phyllosticta</taxon>
    </lineage>
</organism>
<evidence type="ECO:0000313" key="4">
    <source>
        <dbReference type="EMBL" id="KAK7529794.1"/>
    </source>
</evidence>
<proteinExistence type="inferred from homology"/>
<sequence>MSSFIPTELYGGAITVELPAAFADVSTIRQVPDNQEVYLERDGFTSVIFDIMERVEQSQAANDEEALKFHYSDMVGDSNDATHFWHSNTASLSRLPNIPAYTLVATQHPAPDASSRKPQPDFTAIVLILVRLAQQKTDIVITVNVPHVPGEYPKEEVDFSKAKQGPLMDAAAAIKQQILQTFDVKDWSLFVTEE</sequence>
<dbReference type="Proteomes" id="UP001360953">
    <property type="component" value="Unassembled WGS sequence"/>
</dbReference>
<dbReference type="InterPro" id="IPR016123">
    <property type="entry name" value="Mog1/PsbP_a/b/a-sand"/>
</dbReference>
<dbReference type="InterPro" id="IPR007681">
    <property type="entry name" value="Mog1"/>
</dbReference>
<evidence type="ECO:0000256" key="2">
    <source>
        <dbReference type="ARBA" id="ARBA00022448"/>
    </source>
</evidence>
<evidence type="ECO:0000256" key="1">
    <source>
        <dbReference type="ARBA" id="ARBA00010307"/>
    </source>
</evidence>
<evidence type="ECO:0000313" key="5">
    <source>
        <dbReference type="Proteomes" id="UP001360953"/>
    </source>
</evidence>
<keyword evidence="2" id="KW-0813">Transport</keyword>
<dbReference type="PANTHER" id="PTHR15837">
    <property type="entry name" value="RAN GUANINE NUCLEOTIDE RELEASE FACTOR"/>
    <property type="match status" value="1"/>
</dbReference>
<dbReference type="PANTHER" id="PTHR15837:SF0">
    <property type="entry name" value="RAN GUANINE NUCLEOTIDE RELEASE FACTOR"/>
    <property type="match status" value="1"/>
</dbReference>
<dbReference type="Gene3D" id="3.40.1000.10">
    <property type="entry name" value="Mog1/PsbP, alpha/beta/alpha sandwich"/>
    <property type="match status" value="1"/>
</dbReference>
<keyword evidence="5" id="KW-1185">Reference proteome</keyword>
<evidence type="ECO:0000256" key="3">
    <source>
        <dbReference type="ARBA" id="ARBA00022927"/>
    </source>
</evidence>
<dbReference type="GeneID" id="92027047"/>
<name>A0ABR1L3J8_9PEZI</name>
<dbReference type="Pfam" id="PF04603">
    <property type="entry name" value="Mog1"/>
    <property type="match status" value="1"/>
</dbReference>